<dbReference type="PROSITE" id="PS50222">
    <property type="entry name" value="EF_HAND_2"/>
    <property type="match status" value="1"/>
</dbReference>
<dbReference type="InterPro" id="IPR002498">
    <property type="entry name" value="PInositol-4-P-4/5-kinase_core"/>
</dbReference>
<dbReference type="CDD" id="cd00139">
    <property type="entry name" value="PIPKc"/>
    <property type="match status" value="1"/>
</dbReference>
<name>A0A1D3CRK1_9EIME</name>
<evidence type="ECO:0000313" key="7">
    <source>
        <dbReference type="Proteomes" id="UP000095192"/>
    </source>
</evidence>
<dbReference type="InParanoid" id="A0A1D3CRK1"/>
<dbReference type="SUPFAM" id="SSF47473">
    <property type="entry name" value="EF-hand"/>
    <property type="match status" value="1"/>
</dbReference>
<evidence type="ECO:0000256" key="3">
    <source>
        <dbReference type="SAM" id="MobiDB-lite"/>
    </source>
</evidence>
<dbReference type="PROSITE" id="PS51455">
    <property type="entry name" value="PIPK"/>
    <property type="match status" value="1"/>
</dbReference>
<dbReference type="InterPro" id="IPR002048">
    <property type="entry name" value="EF_hand_dom"/>
</dbReference>
<dbReference type="SMART" id="SM00054">
    <property type="entry name" value="EFh"/>
    <property type="match status" value="1"/>
</dbReference>
<accession>A0A1D3CRK1</accession>
<dbReference type="VEuPathDB" id="ToxoDB:cyc_05953"/>
<dbReference type="InterPro" id="IPR027483">
    <property type="entry name" value="PInositol-4-P-4/5-kinase_C_sf"/>
</dbReference>
<keyword evidence="2" id="KW-0067">ATP-binding</keyword>
<keyword evidence="7" id="KW-1185">Reference proteome</keyword>
<dbReference type="GO" id="GO:0005509">
    <property type="term" value="F:calcium ion binding"/>
    <property type="evidence" value="ECO:0007669"/>
    <property type="project" value="InterPro"/>
</dbReference>
<dbReference type="Gene3D" id="1.10.238.10">
    <property type="entry name" value="EF-hand"/>
    <property type="match status" value="1"/>
</dbReference>
<keyword evidence="2" id="KW-0418">Kinase</keyword>
<feature type="domain" description="PIPK" evidence="5">
    <location>
        <begin position="663"/>
        <end position="1070"/>
    </location>
</feature>
<dbReference type="Gene3D" id="3.30.800.10">
    <property type="entry name" value="Phosphatidylinositol Phosphate Kinase II Beta"/>
    <property type="match status" value="1"/>
</dbReference>
<sequence length="1071" mass="118592">MARIGAWCKGAPAEAERLPARVPLEMQQEIERTTLLTSKEIQGLYDRICSCTHLPASGDVSPCVISAVSLRYATTRVLRYRKYAPNGRLLFSRFCDTLGVLGMLDDTMIAERMFRAFDQNKDGELSFTEFATALGIMMRGKDDEKLDLSFKILNPTYSGTGECLEDYRSHSASSSDTENAVPADPPRNVDSRPAGSRASLEGTEGDAIPGDGDVAAPTAAELSSSQDVRSVSEEGPEIILPRSFGVSCSTLKGQQTRPLAATVSSPARGSRDMRWFERHKAVIYADSLGLEEFMDLVRCLQASRRALLGGEGIVAPDEDIATVFLPLASEMPDGSRRMLLRDFKRAVLCSPRFLCLLGVVSNGGAAPSFYPGESLWTPLQQSRSRYSLEGRGQSLRKKTAFTGERVAEVALLRAFVEAAFGFVRQSVFSGAEVAASNKGAVFHYRKRFHSAFASRSGPEKQLNRILEESSCAVPNPLIHIADQLLIGLGSSMSLDSSHNILLSGDAFQGGQKPSTVTNDLPNNPVRRSLLLPKLTAEPPGRSLDESQISPAGGSTMMLSEGSKRHKVYFADGQQRASCEEEAEEESLQALQTVHTATLMPFKASYEDDLDVQGAVCVHACKDLKGACLLVSVPCSYPMEKSVGRYHPWGSAGKEAKGFVVHFGHQSWNMVINIMVGIRLAGGRAMSEPHRAVEPYDFLMKEKFSVLPKTGMVDKQKRKAALVSERAAEAKECAVRFIDYAPMVFRRLRAIFGIDSLLYIRSVGPEQLLGNLILGNLASLSELVSEGKSGSLFYYTTDGRFMIKTVSKETAIFMRSILFDYYKHVSTCSNTLLTRFCGLHALRLKDKSGQIFGLKEPWRRKTYFMVMENFFHTPVEIHRRYDLKGSTQGRSLPPELLGRMLPFVPQKIEIGPERKQLFIDQLTIDATFLRDHGIMDYSLLLGISYAHRTQDFTFCQNGTLQIDEEARFCQFMSVFPSFKSVTTMDTSGASVSVSGTEFERPFWCRDLGGLQSTDRTRLYYMGIIDILTHWNSRKKVEHIARVLQTGNASGVSCVNPTQYAQRFVDFISRHTV</sequence>
<dbReference type="InterPro" id="IPR023610">
    <property type="entry name" value="PInositol-4/5-P-5/4-kinase"/>
</dbReference>
<keyword evidence="2" id="KW-0547">Nucleotide-binding</keyword>
<evidence type="ECO:0000259" key="4">
    <source>
        <dbReference type="PROSITE" id="PS50222"/>
    </source>
</evidence>
<dbReference type="InterPro" id="IPR027484">
    <property type="entry name" value="PInositol-4-P-5-kinase_N"/>
</dbReference>
<comment type="caution">
    <text evidence="6">The sequence shown here is derived from an EMBL/GenBank/DDBJ whole genome shotgun (WGS) entry which is preliminary data.</text>
</comment>
<evidence type="ECO:0000256" key="2">
    <source>
        <dbReference type="PROSITE-ProRule" id="PRU00781"/>
    </source>
</evidence>
<dbReference type="Pfam" id="PF01504">
    <property type="entry name" value="PIP5K"/>
    <property type="match status" value="1"/>
</dbReference>
<dbReference type="SMART" id="SM00330">
    <property type="entry name" value="PIPKc"/>
    <property type="match status" value="1"/>
</dbReference>
<dbReference type="Gene3D" id="3.30.810.10">
    <property type="entry name" value="2-Layer Sandwich"/>
    <property type="match status" value="1"/>
</dbReference>
<dbReference type="Proteomes" id="UP000095192">
    <property type="component" value="Unassembled WGS sequence"/>
</dbReference>
<dbReference type="PANTHER" id="PTHR23086">
    <property type="entry name" value="PHOSPHATIDYLINOSITOL-4-PHOSPHATE 5-KINASE"/>
    <property type="match status" value="1"/>
</dbReference>
<dbReference type="VEuPathDB" id="ToxoDB:LOC34622224"/>
<feature type="region of interest" description="Disordered" evidence="3">
    <location>
        <begin position="167"/>
        <end position="233"/>
    </location>
</feature>
<evidence type="ECO:0000313" key="6">
    <source>
        <dbReference type="EMBL" id="OEH73820.1"/>
    </source>
</evidence>
<dbReference type="GO" id="GO:0046854">
    <property type="term" value="P:phosphatidylinositol phosphate biosynthetic process"/>
    <property type="evidence" value="ECO:0007669"/>
    <property type="project" value="TreeGrafter"/>
</dbReference>
<protein>
    <recommendedName>
        <fullName evidence="8">Phosphatidylinositol-4-phosphate 5-kinase</fullName>
    </recommendedName>
</protein>
<dbReference type="PRINTS" id="PR00450">
    <property type="entry name" value="RECOVERIN"/>
</dbReference>
<dbReference type="FunCoup" id="A0A1D3CRK1">
    <property type="interactions" value="14"/>
</dbReference>
<organism evidence="6 7">
    <name type="scientific">Cyclospora cayetanensis</name>
    <dbReference type="NCBI Taxonomy" id="88456"/>
    <lineage>
        <taxon>Eukaryota</taxon>
        <taxon>Sar</taxon>
        <taxon>Alveolata</taxon>
        <taxon>Apicomplexa</taxon>
        <taxon>Conoidasida</taxon>
        <taxon>Coccidia</taxon>
        <taxon>Eucoccidiorida</taxon>
        <taxon>Eimeriorina</taxon>
        <taxon>Eimeriidae</taxon>
        <taxon>Cyclospora</taxon>
    </lineage>
</organism>
<feature type="domain" description="EF-hand" evidence="4">
    <location>
        <begin position="105"/>
        <end position="140"/>
    </location>
</feature>
<dbReference type="PROSITE" id="PS00018">
    <property type="entry name" value="EF_HAND_1"/>
    <property type="match status" value="1"/>
</dbReference>
<dbReference type="GO" id="GO:0016308">
    <property type="term" value="F:1-phosphatidylinositol-4-phosphate 5-kinase activity"/>
    <property type="evidence" value="ECO:0007669"/>
    <property type="project" value="TreeGrafter"/>
</dbReference>
<evidence type="ECO:0000259" key="5">
    <source>
        <dbReference type="PROSITE" id="PS51455"/>
    </source>
</evidence>
<dbReference type="SUPFAM" id="SSF56104">
    <property type="entry name" value="SAICAR synthase-like"/>
    <property type="match status" value="1"/>
</dbReference>
<evidence type="ECO:0000256" key="1">
    <source>
        <dbReference type="ARBA" id="ARBA00022837"/>
    </source>
</evidence>
<keyword evidence="1" id="KW-0106">Calcium</keyword>
<reference evidence="6 7" key="1">
    <citation type="journal article" date="2016" name="BMC Genomics">
        <title>Comparative genomics reveals Cyclospora cayetanensis possesses coccidia-like metabolism and invasion components but unique surface antigens.</title>
        <authorList>
            <person name="Liu S."/>
            <person name="Wang L."/>
            <person name="Zheng H."/>
            <person name="Xu Z."/>
            <person name="Roellig D.M."/>
            <person name="Li N."/>
            <person name="Frace M.A."/>
            <person name="Tang K."/>
            <person name="Arrowood M.J."/>
            <person name="Moss D.M."/>
            <person name="Zhang L."/>
            <person name="Feng Y."/>
            <person name="Xiao L."/>
        </authorList>
    </citation>
    <scope>NUCLEOTIDE SEQUENCE [LARGE SCALE GENOMIC DNA]</scope>
    <source>
        <strain evidence="6 7">CHN_HEN01</strain>
    </source>
</reference>
<dbReference type="PANTHER" id="PTHR23086:SF8">
    <property type="entry name" value="PHOSPHATIDYLINOSITOL 5-PHOSPHATE 4-KINASE, ISOFORM A"/>
    <property type="match status" value="1"/>
</dbReference>
<dbReference type="GO" id="GO:0005524">
    <property type="term" value="F:ATP binding"/>
    <property type="evidence" value="ECO:0007669"/>
    <property type="project" value="UniProtKB-UniRule"/>
</dbReference>
<proteinExistence type="predicted"/>
<dbReference type="CDD" id="cd00051">
    <property type="entry name" value="EFh"/>
    <property type="match status" value="1"/>
</dbReference>
<dbReference type="InterPro" id="IPR018247">
    <property type="entry name" value="EF_Hand_1_Ca_BS"/>
</dbReference>
<gene>
    <name evidence="6" type="ORF">cyc_05953</name>
</gene>
<keyword evidence="2" id="KW-0808">Transferase</keyword>
<dbReference type="GO" id="GO:0005886">
    <property type="term" value="C:plasma membrane"/>
    <property type="evidence" value="ECO:0007669"/>
    <property type="project" value="TreeGrafter"/>
</dbReference>
<dbReference type="EMBL" id="JROU02002236">
    <property type="protein sequence ID" value="OEH73820.1"/>
    <property type="molecule type" value="Genomic_DNA"/>
</dbReference>
<dbReference type="AlphaFoldDB" id="A0A1D3CRK1"/>
<evidence type="ECO:0008006" key="8">
    <source>
        <dbReference type="Google" id="ProtNLM"/>
    </source>
</evidence>
<dbReference type="InterPro" id="IPR011992">
    <property type="entry name" value="EF-hand-dom_pair"/>
</dbReference>